<gene>
    <name evidence="1" type="ORF">HMPREF0663_11620</name>
</gene>
<organism evidence="1 2">
    <name type="scientific">Hoylesella oralis ATCC 33269</name>
    <dbReference type="NCBI Taxonomy" id="873533"/>
    <lineage>
        <taxon>Bacteria</taxon>
        <taxon>Pseudomonadati</taxon>
        <taxon>Bacteroidota</taxon>
        <taxon>Bacteroidia</taxon>
        <taxon>Bacteroidales</taxon>
        <taxon>Prevotellaceae</taxon>
        <taxon>Hoylesella</taxon>
    </lineage>
</organism>
<sequence length="126" mass="15122">MHAITVTECREQETKSSRETANPYSYCVKENGIAVTYYIQEIDIVVSLKADFKHLFKRFPKMVEYIDSKEFCLKEMRKLPFSLLVKLDTILSKKQNRTEKRRNVFISTLSDLTSKTQRFWNHRYLW</sequence>
<comment type="caution">
    <text evidence="1">The sequence shown here is derived from an EMBL/GenBank/DDBJ whole genome shotgun (WGS) entry which is preliminary data.</text>
</comment>
<dbReference type="HOGENOM" id="CLU_162014_0_0_10"/>
<protein>
    <submittedName>
        <fullName evidence="1">Uncharacterized protein</fullName>
    </submittedName>
</protein>
<proteinExistence type="predicted"/>
<evidence type="ECO:0000313" key="1">
    <source>
        <dbReference type="EMBL" id="EFZ36707.1"/>
    </source>
</evidence>
<name>E7RR19_9BACT</name>
<evidence type="ECO:0000313" key="2">
    <source>
        <dbReference type="Proteomes" id="UP000005580"/>
    </source>
</evidence>
<keyword evidence="2" id="KW-1185">Reference proteome</keyword>
<dbReference type="EMBL" id="AEPE02000005">
    <property type="protein sequence ID" value="EFZ36707.1"/>
    <property type="molecule type" value="Genomic_DNA"/>
</dbReference>
<dbReference type="Proteomes" id="UP000005580">
    <property type="component" value="Unassembled WGS sequence"/>
</dbReference>
<accession>E7RR19</accession>
<reference evidence="1" key="1">
    <citation type="submission" date="2011-01" db="EMBL/GenBank/DDBJ databases">
        <authorList>
            <person name="Muzny D."/>
            <person name="Qin X."/>
            <person name="Buhay C."/>
            <person name="Dugan-Rocha S."/>
            <person name="Ding Y."/>
            <person name="Chen G."/>
            <person name="Hawes A."/>
            <person name="Holder M."/>
            <person name="Jhangiani S."/>
            <person name="Johnson A."/>
            <person name="Khan Z."/>
            <person name="Li Z."/>
            <person name="Liu W."/>
            <person name="Liu X."/>
            <person name="Perez L."/>
            <person name="Shen H."/>
            <person name="Wang Q."/>
            <person name="Watt J."/>
            <person name="Xi L."/>
            <person name="Xin Y."/>
            <person name="Zhou J."/>
            <person name="Deng J."/>
            <person name="Jiang H."/>
            <person name="Liu Y."/>
            <person name="Qu J."/>
            <person name="Song X.-Z."/>
            <person name="Zhang L."/>
            <person name="Villasana D."/>
            <person name="Johnson A."/>
            <person name="Liu J."/>
            <person name="Liyanage D."/>
            <person name="Lorensuhewa L."/>
            <person name="Robinson T."/>
            <person name="Song A."/>
            <person name="Song B.-B."/>
            <person name="Dinh H."/>
            <person name="Thornton R."/>
            <person name="Coyle M."/>
            <person name="Francisco L."/>
            <person name="Jackson L."/>
            <person name="Javaid M."/>
            <person name="Korchina V."/>
            <person name="Kovar C."/>
            <person name="Mata R."/>
            <person name="Mathew T."/>
            <person name="Ngo R."/>
            <person name="Nguyen L."/>
            <person name="Nguyen N."/>
            <person name="Okwuonu G."/>
            <person name="Ongeri F."/>
            <person name="Pham C."/>
            <person name="Simmons D."/>
            <person name="Wilczek-Boney K."/>
            <person name="Hale W."/>
            <person name="Jakkamsetti A."/>
            <person name="Pham P."/>
            <person name="Ruth R."/>
            <person name="San Lucas F."/>
            <person name="Warren J."/>
            <person name="Zhang J."/>
            <person name="Zhao Z."/>
            <person name="Zhou C."/>
            <person name="Zhu D."/>
            <person name="Lee S."/>
            <person name="Bess C."/>
            <person name="Blankenburg K."/>
            <person name="Forbes L."/>
            <person name="Fu Q."/>
            <person name="Gubbala S."/>
            <person name="Hirani K."/>
            <person name="Jayaseelan J.C."/>
            <person name="Lara F."/>
            <person name="Munidasa M."/>
            <person name="Palculict T."/>
            <person name="Patil S."/>
            <person name="Pu L.-L."/>
            <person name="Saada N."/>
            <person name="Tang L."/>
            <person name="Weissenberger G."/>
            <person name="Zhu Y."/>
            <person name="Hemphill L."/>
            <person name="Shang Y."/>
            <person name="Youmans B."/>
            <person name="Ayvaz T."/>
            <person name="Ross M."/>
            <person name="Santibanez J."/>
            <person name="Aqrawi P."/>
            <person name="Gross S."/>
            <person name="Joshi V."/>
            <person name="Fowler G."/>
            <person name="Nazareth L."/>
            <person name="Reid J."/>
            <person name="Worley K."/>
            <person name="Petrosino J."/>
            <person name="Highlander S."/>
            <person name="Gibbs R."/>
        </authorList>
    </citation>
    <scope>NUCLEOTIDE SEQUENCE [LARGE SCALE GENOMIC DNA]</scope>
    <source>
        <strain evidence="1">ATCC 33269</strain>
    </source>
</reference>
<dbReference type="AlphaFoldDB" id="E7RR19"/>